<dbReference type="AlphaFoldDB" id="A0A9P5HDF6"/>
<dbReference type="GO" id="GO:0097621">
    <property type="term" value="F:monoamine oxidase activity"/>
    <property type="evidence" value="ECO:0007669"/>
    <property type="project" value="UniProtKB-EC"/>
</dbReference>
<dbReference type="PANTHER" id="PTHR43563">
    <property type="entry name" value="AMINE OXIDASE"/>
    <property type="match status" value="1"/>
</dbReference>
<protein>
    <recommendedName>
        <fullName evidence="6">Amine oxidase</fullName>
        <ecNumber evidence="6">1.4.3.-</ecNumber>
    </recommendedName>
</protein>
<sequence length="500" mass="54868">MAPVATTSTEGYAYDVEAGSLSQGMITDSVKPSSLQADVSYDVIVIGAGFCGLSAARDLSLAGKKVLVLEARDRIGGRTWSAKALDHTYEMGGTWIHWLQPHVWAEITRYGLTSSIKESSGMSKDAVCSYAIGSQGKFTVEDPAVIDERLLPLVAKFMDCDGEGGRFLFPQPFLPLENRHVWSKYDISLRERADQLDISDEDKELLLLFLNINSLSVPTTGAYLNFLRLYALSNYDFNCFMEICGKFKFKDGTTQLASCMFDEFAGTALFNEVVHSITTKANKGDVTTKSGKIFHASDIICTIPLHCLGDVEFSPPLPAAWTTTRHANMGGKVHIHAKEKVPAWFGLRDETANVSALFTESPSSLGGTHMVSFAMSEGMIAQEHLKVKPSAYLEAAAADVIPPGFSITPTYMFWHDWSRDEFAKGAWASHQPGNLSKGLGQIMSKTRVTDRVYMANADWANGWVGYIDGAIEMGRKAARDIAVNRQAVYMTTAWPPASRM</sequence>
<keyword evidence="3 6" id="KW-0560">Oxidoreductase</keyword>
<comment type="caution">
    <text evidence="8">The sequence shown here is derived from an EMBL/GenBank/DDBJ whole genome shotgun (WGS) entry which is preliminary data.</text>
</comment>
<reference evidence="8" key="1">
    <citation type="submission" date="2020-03" db="EMBL/GenBank/DDBJ databases">
        <title>Draft Genome Sequence of Cylindrodendrum hubeiense.</title>
        <authorList>
            <person name="Buettner E."/>
            <person name="Kellner H."/>
        </authorList>
    </citation>
    <scope>NUCLEOTIDE SEQUENCE</scope>
    <source>
        <strain evidence="8">IHI 201604</strain>
    </source>
</reference>
<comment type="cofactor">
    <cofactor evidence="1 6">
        <name>FAD</name>
        <dbReference type="ChEBI" id="CHEBI:57692"/>
    </cofactor>
</comment>
<comment type="similarity">
    <text evidence="2 6">Belongs to the flavin monoamine oxidase family.</text>
</comment>
<dbReference type="PANTHER" id="PTHR43563:SF1">
    <property type="entry name" value="AMINE OXIDASE [FLAVIN-CONTAINING] B"/>
    <property type="match status" value="1"/>
</dbReference>
<feature type="domain" description="Amine oxidase" evidence="7">
    <location>
        <begin position="50"/>
        <end position="481"/>
    </location>
</feature>
<dbReference type="InterPro" id="IPR001613">
    <property type="entry name" value="Flavin_amine_oxidase"/>
</dbReference>
<dbReference type="OrthoDB" id="7777654at2759"/>
<evidence type="ECO:0000256" key="1">
    <source>
        <dbReference type="ARBA" id="ARBA00001974"/>
    </source>
</evidence>
<dbReference type="InterPro" id="IPR036188">
    <property type="entry name" value="FAD/NAD-bd_sf"/>
</dbReference>
<dbReference type="InterPro" id="IPR002937">
    <property type="entry name" value="Amino_oxidase"/>
</dbReference>
<evidence type="ECO:0000256" key="4">
    <source>
        <dbReference type="ARBA" id="ARBA00048448"/>
    </source>
</evidence>
<comment type="catalytic activity">
    <reaction evidence="4">
        <text>a secondary aliphatic amine + O2 + H2O = a primary amine + an aldehyde + H2O2</text>
        <dbReference type="Rhea" id="RHEA:26414"/>
        <dbReference type="ChEBI" id="CHEBI:15377"/>
        <dbReference type="ChEBI" id="CHEBI:15379"/>
        <dbReference type="ChEBI" id="CHEBI:16240"/>
        <dbReference type="ChEBI" id="CHEBI:17478"/>
        <dbReference type="ChEBI" id="CHEBI:58855"/>
        <dbReference type="ChEBI" id="CHEBI:65296"/>
        <dbReference type="EC" id="1.4.3.4"/>
    </reaction>
</comment>
<dbReference type="PRINTS" id="PR00757">
    <property type="entry name" value="AMINEOXDASEF"/>
</dbReference>
<feature type="binding site" evidence="5">
    <location>
        <begin position="70"/>
        <end position="71"/>
    </location>
    <ligand>
        <name>FAD</name>
        <dbReference type="ChEBI" id="CHEBI:57692"/>
    </ligand>
</feature>
<keyword evidence="9" id="KW-1185">Reference proteome</keyword>
<evidence type="ECO:0000313" key="8">
    <source>
        <dbReference type="EMBL" id="KAF7554455.1"/>
    </source>
</evidence>
<name>A0A9P5HDF6_9HYPO</name>
<feature type="binding site" evidence="5">
    <location>
        <position position="274"/>
    </location>
    <ligand>
        <name>FAD</name>
        <dbReference type="ChEBI" id="CHEBI:57692"/>
    </ligand>
</feature>
<evidence type="ECO:0000256" key="5">
    <source>
        <dbReference type="PIRSR" id="PIRSR601613-1"/>
    </source>
</evidence>
<keyword evidence="6" id="KW-0274">FAD</keyword>
<dbReference type="EC" id="1.4.3.-" evidence="6"/>
<keyword evidence="6" id="KW-0285">Flavoprotein</keyword>
<feature type="binding site" evidence="5">
    <location>
        <position position="373"/>
    </location>
    <ligand>
        <name>substrate</name>
    </ligand>
</feature>
<gene>
    <name evidence="8" type="ORF">G7Z17_g2922</name>
</gene>
<dbReference type="EMBL" id="JAANBB010000032">
    <property type="protein sequence ID" value="KAF7554455.1"/>
    <property type="molecule type" value="Genomic_DNA"/>
</dbReference>
<dbReference type="Gene3D" id="3.50.50.60">
    <property type="entry name" value="FAD/NAD(P)-binding domain"/>
    <property type="match status" value="2"/>
</dbReference>
<dbReference type="SUPFAM" id="SSF51905">
    <property type="entry name" value="FAD/NAD(P)-binding domain"/>
    <property type="match status" value="1"/>
</dbReference>
<evidence type="ECO:0000256" key="2">
    <source>
        <dbReference type="ARBA" id="ARBA00005995"/>
    </source>
</evidence>
<evidence type="ECO:0000313" key="9">
    <source>
        <dbReference type="Proteomes" id="UP000722485"/>
    </source>
</evidence>
<evidence type="ECO:0000256" key="3">
    <source>
        <dbReference type="ARBA" id="ARBA00023002"/>
    </source>
</evidence>
<evidence type="ECO:0000256" key="6">
    <source>
        <dbReference type="RuleBase" id="RU362067"/>
    </source>
</evidence>
<evidence type="ECO:0000259" key="7">
    <source>
        <dbReference type="Pfam" id="PF01593"/>
    </source>
</evidence>
<dbReference type="InterPro" id="IPR050703">
    <property type="entry name" value="Flavin_MAO"/>
</dbReference>
<dbReference type="Gene3D" id="3.90.660.10">
    <property type="match status" value="2"/>
</dbReference>
<accession>A0A9P5HDF6</accession>
<dbReference type="Proteomes" id="UP000722485">
    <property type="component" value="Unassembled WGS sequence"/>
</dbReference>
<dbReference type="Pfam" id="PF01593">
    <property type="entry name" value="Amino_oxidase"/>
    <property type="match status" value="1"/>
</dbReference>
<proteinExistence type="inferred from homology"/>
<organism evidence="8 9">
    <name type="scientific">Cylindrodendrum hubeiense</name>
    <dbReference type="NCBI Taxonomy" id="595255"/>
    <lineage>
        <taxon>Eukaryota</taxon>
        <taxon>Fungi</taxon>
        <taxon>Dikarya</taxon>
        <taxon>Ascomycota</taxon>
        <taxon>Pezizomycotina</taxon>
        <taxon>Sordariomycetes</taxon>
        <taxon>Hypocreomycetidae</taxon>
        <taxon>Hypocreales</taxon>
        <taxon>Nectriaceae</taxon>
        <taxon>Cylindrodendrum</taxon>
    </lineage>
</organism>